<accession>A0ACB8BKW9</accession>
<protein>
    <submittedName>
        <fullName evidence="1">Uncharacterized protein</fullName>
    </submittedName>
</protein>
<dbReference type="Proteomes" id="UP000790709">
    <property type="component" value="Unassembled WGS sequence"/>
</dbReference>
<keyword evidence="2" id="KW-1185">Reference proteome</keyword>
<comment type="caution">
    <text evidence="1">The sequence shown here is derived from an EMBL/GenBank/DDBJ whole genome shotgun (WGS) entry which is preliminary data.</text>
</comment>
<sequence length="1009" mass="109446">MALLALAYNTFSVVLLPRPDFYHWKIACADHFIVFAVEWEGPEAVEGFTDTGPVDDKPPVVVGASFAPPPSESEGDPSSDDEYVVESDKGKGKRSVSTTKRRTRRLSLSSDSDEASDKAGRAPKRDSTRKQSISSQGTSANKDASGSQLKRKSQSTAHPPAPKRKKSAETSSNEDPARKYCLGKLQETFSEIFLKYPHTDSTEESSGKVEQNVEEINDEDKKRLEEVAKAFATELEQCVFDIYSEPDKHGKQSAGPKYKERFRMLTFNLSKPDRVVIHKRIASSGITAKELALMSSTDLANEETKQSIKIAEKESLEQTILQKTTVPRAKITHKGLQDIEDVNGELASVREREREREIEDEERRERERQARLKAAQQQQQQRATSATHGSVPPESPVVPHTPSWGGPPTLPMHVLHTNDQYLSSPVDGGRGHPIYAHSASDMHTLPEPELNLADLINLDDDPPPPEEQPSTSAPGAPALTIDTSPTSIVPAPPPSSAHSPGSREARQIGADAVPQTALSTSATSPRSSFDLSSLWSSSMANPPPPPPPPPPEVAEAHDNHIVVDVVEQEASDQDFDMFLEKDQEVETSETSQPAPDPEAVFHALPLVWTGKVSMPLDSAIPQEANVVARQIGGRSLGDTSPLWSTLFPSDTLRIEGRVPSDVSAQFLLQMRMNSQKELIAVAFSPNAEDGVLQTFSDFLLRKSRHGLVFPWGNSPKEYHPGKELYMVPLLANQPLPDFVEVLDELRLPKARKSNYVLGVWVLTKGKLAPLPAPPPPMQVPPAPPSAVPSGPPVSAPANIPGFNPLPHPPIPSAPISPQAQLLAQAQLTNSSLAAEVASLTPEQIQMMLRTLSSGNGLPLSTVPAPMNGPPMAPPPPPIPQPIPQPQPWANNIPSFPPPYPNASGSRLPMNLPTQPRGIQSPVHPPHMMSPPRGGYNQGPYEQRGPGRDFAPGPGYDRPDRGGRGRGRGRGRGDSSYGAVDSGWPRNRSRSGGGEGPSGSRGRWDEPPYR</sequence>
<name>A0ACB8BKW9_9AGAM</name>
<proteinExistence type="predicted"/>
<evidence type="ECO:0000313" key="1">
    <source>
        <dbReference type="EMBL" id="KAH7926015.1"/>
    </source>
</evidence>
<dbReference type="EMBL" id="MU266390">
    <property type="protein sequence ID" value="KAH7926015.1"/>
    <property type="molecule type" value="Genomic_DNA"/>
</dbReference>
<organism evidence="1 2">
    <name type="scientific">Leucogyrophana mollusca</name>
    <dbReference type="NCBI Taxonomy" id="85980"/>
    <lineage>
        <taxon>Eukaryota</taxon>
        <taxon>Fungi</taxon>
        <taxon>Dikarya</taxon>
        <taxon>Basidiomycota</taxon>
        <taxon>Agaricomycotina</taxon>
        <taxon>Agaricomycetes</taxon>
        <taxon>Agaricomycetidae</taxon>
        <taxon>Boletales</taxon>
        <taxon>Boletales incertae sedis</taxon>
        <taxon>Leucogyrophana</taxon>
    </lineage>
</organism>
<gene>
    <name evidence="1" type="ORF">BV22DRAFT_387715</name>
</gene>
<reference evidence="1" key="1">
    <citation type="journal article" date="2021" name="New Phytol.">
        <title>Evolutionary innovations through gain and loss of genes in the ectomycorrhizal Boletales.</title>
        <authorList>
            <person name="Wu G."/>
            <person name="Miyauchi S."/>
            <person name="Morin E."/>
            <person name="Kuo A."/>
            <person name="Drula E."/>
            <person name="Varga T."/>
            <person name="Kohler A."/>
            <person name="Feng B."/>
            <person name="Cao Y."/>
            <person name="Lipzen A."/>
            <person name="Daum C."/>
            <person name="Hundley H."/>
            <person name="Pangilinan J."/>
            <person name="Johnson J."/>
            <person name="Barry K."/>
            <person name="LaButti K."/>
            <person name="Ng V."/>
            <person name="Ahrendt S."/>
            <person name="Min B."/>
            <person name="Choi I.G."/>
            <person name="Park H."/>
            <person name="Plett J.M."/>
            <person name="Magnuson J."/>
            <person name="Spatafora J.W."/>
            <person name="Nagy L.G."/>
            <person name="Henrissat B."/>
            <person name="Grigoriev I.V."/>
            <person name="Yang Z.L."/>
            <person name="Xu J."/>
            <person name="Martin F.M."/>
        </authorList>
    </citation>
    <scope>NUCLEOTIDE SEQUENCE</scope>
    <source>
        <strain evidence="1">KUC20120723A-06</strain>
    </source>
</reference>
<evidence type="ECO:0000313" key="2">
    <source>
        <dbReference type="Proteomes" id="UP000790709"/>
    </source>
</evidence>